<dbReference type="InterPro" id="IPR036322">
    <property type="entry name" value="WD40_repeat_dom_sf"/>
</dbReference>
<evidence type="ECO:0000256" key="2">
    <source>
        <dbReference type="ARBA" id="ARBA00022574"/>
    </source>
</evidence>
<dbReference type="SUPFAM" id="SSF50978">
    <property type="entry name" value="WD40 repeat-like"/>
    <property type="match status" value="1"/>
</dbReference>
<keyword evidence="4" id="KW-0539">Nucleus</keyword>
<dbReference type="AlphaFoldDB" id="A0A023GEX6"/>
<dbReference type="InterPro" id="IPR015943">
    <property type="entry name" value="WD40/YVTN_repeat-like_dom_sf"/>
</dbReference>
<dbReference type="PANTHER" id="PTHR22652">
    <property type="entry name" value="NUCLEOPORIN NUP43"/>
    <property type="match status" value="1"/>
</dbReference>
<proteinExistence type="evidence at transcript level"/>
<keyword evidence="2" id="KW-0853">WD repeat</keyword>
<comment type="subcellular location">
    <subcellularLocation>
        <location evidence="1">Nucleus</location>
    </subcellularLocation>
</comment>
<dbReference type="Pfam" id="PF00400">
    <property type="entry name" value="WD40"/>
    <property type="match status" value="1"/>
</dbReference>
<feature type="non-terminal residue" evidence="5">
    <location>
        <position position="327"/>
    </location>
</feature>
<accession>A0A023GEX6</accession>
<organism evidence="5">
    <name type="scientific">Amblyomma triste</name>
    <name type="common">Neotropical tick</name>
    <dbReference type="NCBI Taxonomy" id="251400"/>
    <lineage>
        <taxon>Eukaryota</taxon>
        <taxon>Metazoa</taxon>
        <taxon>Ecdysozoa</taxon>
        <taxon>Arthropoda</taxon>
        <taxon>Chelicerata</taxon>
        <taxon>Arachnida</taxon>
        <taxon>Acari</taxon>
        <taxon>Parasitiformes</taxon>
        <taxon>Ixodida</taxon>
        <taxon>Ixodoidea</taxon>
        <taxon>Ixodidae</taxon>
        <taxon>Amblyomminae</taxon>
        <taxon>Amblyomma</taxon>
    </lineage>
</organism>
<keyword evidence="3" id="KW-0677">Repeat</keyword>
<dbReference type="EMBL" id="GBBM01003915">
    <property type="protein sequence ID" value="JAC31503.1"/>
    <property type="molecule type" value="mRNA"/>
</dbReference>
<evidence type="ECO:0000313" key="5">
    <source>
        <dbReference type="EMBL" id="JAC31503.1"/>
    </source>
</evidence>
<evidence type="ECO:0000256" key="3">
    <source>
        <dbReference type="ARBA" id="ARBA00022737"/>
    </source>
</evidence>
<dbReference type="Gene3D" id="2.130.10.10">
    <property type="entry name" value="YVTN repeat-like/Quinoprotein amine dehydrogenase"/>
    <property type="match status" value="1"/>
</dbReference>
<protein>
    <submittedName>
        <fullName evidence="5">Putative nucleoporin</fullName>
    </submittedName>
</protein>
<sequence length="327" mass="35329">MVQVNVKYVGQKVNRVRFRPESQSFLNRHEYSLVSGSWDDKPNSLSLWACSTRPTDDSPDAGMRRLHTVELLASTGDLCFAGGDILAAALSSGEVRLYRCSSNELQEQQRWSHLHPGYPCTAIAARGPAKLGSVGEDGRLCQLTPGRPEPTRVIDGANSGCPTCLSYVRQEHVIVGNLAGHLQLWDLASPDKRPAQDLAWSGQQVTCLAQHQTQGHLVACGAASGQLSLWDLRQTRLATITLAAPTQGALADMVFHPEGSLLFCAHDGSLLRWATPGPPRGEVEMDALVRPQGRPLNSLDLQGPLVAAGTDSETLLLLSQTVAKKRC</sequence>
<dbReference type="PROSITE" id="PS50231">
    <property type="entry name" value="RICIN_B_LECTIN"/>
    <property type="match status" value="1"/>
</dbReference>
<name>A0A023GEX6_AMBTT</name>
<dbReference type="GO" id="GO:0031080">
    <property type="term" value="C:nuclear pore outer ring"/>
    <property type="evidence" value="ECO:0007669"/>
    <property type="project" value="TreeGrafter"/>
</dbReference>
<evidence type="ECO:0000256" key="1">
    <source>
        <dbReference type="ARBA" id="ARBA00004123"/>
    </source>
</evidence>
<evidence type="ECO:0000256" key="4">
    <source>
        <dbReference type="ARBA" id="ARBA00023242"/>
    </source>
</evidence>
<dbReference type="SMART" id="SM00320">
    <property type="entry name" value="WD40"/>
    <property type="match status" value="3"/>
</dbReference>
<reference evidence="5" key="1">
    <citation type="submission" date="2014-03" db="EMBL/GenBank/DDBJ databases">
        <title>The sialotranscriptome of Amblyomma triste, Amblyomma parvum and Amblyomma cajennense ticks, uncovered by 454-based RNA-seq.</title>
        <authorList>
            <person name="Garcia G.R."/>
            <person name="Gardinassi L.G."/>
            <person name="Ribeiro J.M."/>
            <person name="Anatriello E."/>
            <person name="Ferreira B.R."/>
            <person name="Moreira H.N."/>
            <person name="Mafra C."/>
            <person name="Olegario M.M."/>
            <person name="Szabo P.J."/>
            <person name="Miranda-Santos I.K."/>
            <person name="Maruyama S.R."/>
        </authorList>
    </citation>
    <scope>NUCLEOTIDE SEQUENCE</scope>
    <source>
        <strain evidence="5">Mato Grasso do Sul</strain>
        <tissue evidence="5">Salivary glands</tissue>
    </source>
</reference>
<dbReference type="InterPro" id="IPR001680">
    <property type="entry name" value="WD40_rpt"/>
</dbReference>
<dbReference type="PANTHER" id="PTHR22652:SF0">
    <property type="entry name" value="NUCLEOPORIN NUP43"/>
    <property type="match status" value="1"/>
</dbReference>